<dbReference type="Pfam" id="PF02701">
    <property type="entry name" value="Zn_ribbon_Dof"/>
    <property type="match status" value="1"/>
</dbReference>
<reference evidence="12" key="1">
    <citation type="journal article" date="2016" name="Nat. Biotechnol.">
        <title>Sequencing wild and cultivated cassava and related species reveals extensive interspecific hybridization and genetic diversity.</title>
        <authorList>
            <person name="Bredeson J.V."/>
            <person name="Lyons J.B."/>
            <person name="Prochnik S.E."/>
            <person name="Wu G.A."/>
            <person name="Ha C.M."/>
            <person name="Edsinger-Gonzales E."/>
            <person name="Grimwood J."/>
            <person name="Schmutz J."/>
            <person name="Rabbi I.Y."/>
            <person name="Egesi C."/>
            <person name="Nauluvula P."/>
            <person name="Lebot V."/>
            <person name="Ndunguru J."/>
            <person name="Mkamilo G."/>
            <person name="Bart R.S."/>
            <person name="Setter T.L."/>
            <person name="Gleadow R.M."/>
            <person name="Kulakow P."/>
            <person name="Ferguson M.E."/>
            <person name="Rounsley S."/>
            <person name="Rokhsar D.S."/>
        </authorList>
    </citation>
    <scope>NUCLEOTIDE SEQUENCE [LARGE SCALE GENOMIC DNA]</scope>
    <source>
        <strain evidence="12">cv. AM560-2</strain>
    </source>
</reference>
<accession>A0A2C9V952</accession>
<name>A0A2C9V952_MANES</name>
<evidence type="ECO:0000259" key="10">
    <source>
        <dbReference type="PROSITE" id="PS50884"/>
    </source>
</evidence>
<keyword evidence="6 9" id="KW-0804">Transcription</keyword>
<dbReference type="PANTHER" id="PTHR31992:SF111">
    <property type="entry name" value="DOF ZINC FINGER PROTEIN DOF3.5"/>
    <property type="match status" value="1"/>
</dbReference>
<dbReference type="GO" id="GO:0005634">
    <property type="term" value="C:nucleus"/>
    <property type="evidence" value="ECO:0007669"/>
    <property type="project" value="UniProtKB-SubCell"/>
</dbReference>
<comment type="subcellular location">
    <subcellularLocation>
        <location evidence="8 9">Nucleus</location>
    </subcellularLocation>
</comment>
<evidence type="ECO:0000256" key="1">
    <source>
        <dbReference type="ARBA" id="ARBA00022723"/>
    </source>
</evidence>
<dbReference type="OrthoDB" id="1927254at2759"/>
<evidence type="ECO:0000256" key="4">
    <source>
        <dbReference type="ARBA" id="ARBA00023015"/>
    </source>
</evidence>
<gene>
    <name evidence="11" type="ORF">MANES_09G046100v8</name>
</gene>
<keyword evidence="12" id="KW-1185">Reference proteome</keyword>
<evidence type="ECO:0000313" key="12">
    <source>
        <dbReference type="Proteomes" id="UP000091857"/>
    </source>
</evidence>
<dbReference type="GO" id="GO:0003700">
    <property type="term" value="F:DNA-binding transcription factor activity"/>
    <property type="evidence" value="ECO:0007669"/>
    <property type="project" value="UniProtKB-UniRule"/>
</dbReference>
<dbReference type="STRING" id="3983.A0A2C9V952"/>
<dbReference type="AlphaFoldDB" id="A0A2C9V952"/>
<sequence length="304" mass="33265">MDRGWKANVEIPPSCPRCGSSNTKFCYYNNYSLTQPRYFCKGCRRYWTKGGSLRNVPVGGGCRKNRRVKSLRLSTSDVAHSRSFGAFSSKGVTSVESRSSSMTSDGSHIDLALVYANFMNPHQPPPSKSTATTTTTATSSTGFEMQELGTGEFDQPLDFPTIPNSNLESSSVQLHGSLDGCLTTISGSYMEAPSDDNNNHQLMCYYGADSSTHNHQAHDNNVQQCLGTHHESNHNGLPPLPGEEVSSHEEILWSNSHLMCNDHTMQVTQDPVVGPETQDSNLLFGSWNPFDLSSVNISSQGLDN</sequence>
<evidence type="ECO:0000256" key="5">
    <source>
        <dbReference type="ARBA" id="ARBA00023125"/>
    </source>
</evidence>
<evidence type="ECO:0000256" key="3">
    <source>
        <dbReference type="ARBA" id="ARBA00022833"/>
    </source>
</evidence>
<dbReference type="PROSITE" id="PS50884">
    <property type="entry name" value="ZF_DOF_2"/>
    <property type="match status" value="1"/>
</dbReference>
<keyword evidence="3 9" id="KW-0862">Zinc</keyword>
<evidence type="ECO:0000256" key="6">
    <source>
        <dbReference type="ARBA" id="ARBA00023163"/>
    </source>
</evidence>
<keyword evidence="5 8" id="KW-0238">DNA-binding</keyword>
<organism evidence="11 12">
    <name type="scientific">Manihot esculenta</name>
    <name type="common">Cassava</name>
    <name type="synonym">Jatropha manihot</name>
    <dbReference type="NCBI Taxonomy" id="3983"/>
    <lineage>
        <taxon>Eukaryota</taxon>
        <taxon>Viridiplantae</taxon>
        <taxon>Streptophyta</taxon>
        <taxon>Embryophyta</taxon>
        <taxon>Tracheophyta</taxon>
        <taxon>Spermatophyta</taxon>
        <taxon>Magnoliopsida</taxon>
        <taxon>eudicotyledons</taxon>
        <taxon>Gunneridae</taxon>
        <taxon>Pentapetalae</taxon>
        <taxon>rosids</taxon>
        <taxon>fabids</taxon>
        <taxon>Malpighiales</taxon>
        <taxon>Euphorbiaceae</taxon>
        <taxon>Crotonoideae</taxon>
        <taxon>Manihoteae</taxon>
        <taxon>Manihot</taxon>
    </lineage>
</organism>
<dbReference type="InterPro" id="IPR003851">
    <property type="entry name" value="Znf_Dof"/>
</dbReference>
<dbReference type="Gramene" id="Manes.09G046100.1.v8.1">
    <property type="protein sequence ID" value="Manes.09G046100.1.v8.1.CDS.1"/>
    <property type="gene ID" value="Manes.09G046100.v8.1"/>
</dbReference>
<dbReference type="GO" id="GO:0003677">
    <property type="term" value="F:DNA binding"/>
    <property type="evidence" value="ECO:0007669"/>
    <property type="project" value="UniProtKB-UniRule"/>
</dbReference>
<dbReference type="InterPro" id="IPR045174">
    <property type="entry name" value="Dof"/>
</dbReference>
<evidence type="ECO:0000256" key="7">
    <source>
        <dbReference type="ARBA" id="ARBA00023242"/>
    </source>
</evidence>
<evidence type="ECO:0000256" key="8">
    <source>
        <dbReference type="PROSITE-ProRule" id="PRU00071"/>
    </source>
</evidence>
<dbReference type="PROSITE" id="PS01361">
    <property type="entry name" value="ZF_DOF_1"/>
    <property type="match status" value="1"/>
</dbReference>
<proteinExistence type="predicted"/>
<keyword evidence="2 8" id="KW-0863">Zinc-finger</keyword>
<evidence type="ECO:0000256" key="9">
    <source>
        <dbReference type="RuleBase" id="RU369094"/>
    </source>
</evidence>
<evidence type="ECO:0000313" key="11">
    <source>
        <dbReference type="EMBL" id="OAY40757.1"/>
    </source>
</evidence>
<keyword evidence="4 9" id="KW-0805">Transcription regulation</keyword>
<dbReference type="GO" id="GO:0008270">
    <property type="term" value="F:zinc ion binding"/>
    <property type="evidence" value="ECO:0007669"/>
    <property type="project" value="UniProtKB-KW"/>
</dbReference>
<dbReference type="PANTHER" id="PTHR31992">
    <property type="entry name" value="DOF ZINC FINGER PROTEIN DOF1.4-RELATED"/>
    <property type="match status" value="1"/>
</dbReference>
<comment type="caution">
    <text evidence="11">The sequence shown here is derived from an EMBL/GenBank/DDBJ whole genome shotgun (WGS) entry which is preliminary data.</text>
</comment>
<dbReference type="EMBL" id="CM004395">
    <property type="protein sequence ID" value="OAY40757.1"/>
    <property type="molecule type" value="Genomic_DNA"/>
</dbReference>
<evidence type="ECO:0000256" key="2">
    <source>
        <dbReference type="ARBA" id="ARBA00022771"/>
    </source>
</evidence>
<comment type="function">
    <text evidence="9">Transcription factor that binds specifically to a 5'-AA[AG]G-3' consensus core sequence.</text>
</comment>
<protein>
    <recommendedName>
        <fullName evidence="9">Dof zinc finger protein</fullName>
    </recommendedName>
</protein>
<feature type="domain" description="Dof-type" evidence="10">
    <location>
        <begin position="13"/>
        <end position="67"/>
    </location>
</feature>
<keyword evidence="1 9" id="KW-0479">Metal-binding</keyword>
<dbReference type="Proteomes" id="UP000091857">
    <property type="component" value="Chromosome 9"/>
</dbReference>
<keyword evidence="7 8" id="KW-0539">Nucleus</keyword>